<gene>
    <name evidence="1" type="ORF">METZ01_LOCUS31450</name>
</gene>
<dbReference type="AlphaFoldDB" id="A0A381QH14"/>
<protein>
    <submittedName>
        <fullName evidence="1">Uncharacterized protein</fullName>
    </submittedName>
</protein>
<proteinExistence type="predicted"/>
<accession>A0A381QH14</accession>
<organism evidence="1">
    <name type="scientific">marine metagenome</name>
    <dbReference type="NCBI Taxonomy" id="408172"/>
    <lineage>
        <taxon>unclassified sequences</taxon>
        <taxon>metagenomes</taxon>
        <taxon>ecological metagenomes</taxon>
    </lineage>
</organism>
<reference evidence="1" key="1">
    <citation type="submission" date="2018-05" db="EMBL/GenBank/DDBJ databases">
        <authorList>
            <person name="Lanie J.A."/>
            <person name="Ng W.-L."/>
            <person name="Kazmierczak K.M."/>
            <person name="Andrzejewski T.M."/>
            <person name="Davidsen T.M."/>
            <person name="Wayne K.J."/>
            <person name="Tettelin H."/>
            <person name="Glass J.I."/>
            <person name="Rusch D."/>
            <person name="Podicherti R."/>
            <person name="Tsui H.-C.T."/>
            <person name="Winkler M.E."/>
        </authorList>
    </citation>
    <scope>NUCLEOTIDE SEQUENCE</scope>
</reference>
<name>A0A381QH14_9ZZZZ</name>
<evidence type="ECO:0000313" key="1">
    <source>
        <dbReference type="EMBL" id="SUZ78596.1"/>
    </source>
</evidence>
<sequence length="68" mass="7638">MMNFQVTVRYGGRQQRYHTFTVQADNAKTALKSAAIQLPLDIAADVDLVELRIAVDPDARSYVDDKLL</sequence>
<dbReference type="EMBL" id="UINC01001360">
    <property type="protein sequence ID" value="SUZ78596.1"/>
    <property type="molecule type" value="Genomic_DNA"/>
</dbReference>